<dbReference type="EMBL" id="SDKK01000005">
    <property type="protein sequence ID" value="TYC60136.1"/>
    <property type="molecule type" value="Genomic_DNA"/>
</dbReference>
<organism evidence="2 3">
    <name type="scientific">Zoogloea oleivorans</name>
    <dbReference type="NCBI Taxonomy" id="1552750"/>
    <lineage>
        <taxon>Bacteria</taxon>
        <taxon>Pseudomonadati</taxon>
        <taxon>Pseudomonadota</taxon>
        <taxon>Betaproteobacteria</taxon>
        <taxon>Rhodocyclales</taxon>
        <taxon>Zoogloeaceae</taxon>
        <taxon>Zoogloea</taxon>
    </lineage>
</organism>
<gene>
    <name evidence="2" type="ORF">ETQ85_06405</name>
</gene>
<feature type="transmembrane region" description="Helical" evidence="1">
    <location>
        <begin position="44"/>
        <end position="61"/>
    </location>
</feature>
<keyword evidence="1" id="KW-0812">Transmembrane</keyword>
<accession>A0A6C2D282</accession>
<proteinExistence type="predicted"/>
<keyword evidence="3" id="KW-1185">Reference proteome</keyword>
<feature type="transmembrane region" description="Helical" evidence="1">
    <location>
        <begin position="473"/>
        <end position="489"/>
    </location>
</feature>
<keyword evidence="1" id="KW-1133">Transmembrane helix</keyword>
<dbReference type="AlphaFoldDB" id="A0A6C2D282"/>
<feature type="transmembrane region" description="Helical" evidence="1">
    <location>
        <begin position="314"/>
        <end position="342"/>
    </location>
</feature>
<evidence type="ECO:0000313" key="3">
    <source>
        <dbReference type="Proteomes" id="UP000389128"/>
    </source>
</evidence>
<evidence type="ECO:0000313" key="2">
    <source>
        <dbReference type="EMBL" id="TYC60136.1"/>
    </source>
</evidence>
<evidence type="ECO:0000256" key="1">
    <source>
        <dbReference type="SAM" id="Phobius"/>
    </source>
</evidence>
<evidence type="ECO:0008006" key="4">
    <source>
        <dbReference type="Google" id="ProtNLM"/>
    </source>
</evidence>
<reference evidence="2 3" key="1">
    <citation type="submission" date="2019-01" db="EMBL/GenBank/DDBJ databases">
        <title>Zoogloea oleivorans genome sequencing and assembly.</title>
        <authorList>
            <person name="Tancsics A."/>
            <person name="Farkas M."/>
            <person name="Kriszt B."/>
            <person name="Maroti G."/>
            <person name="Horvath B."/>
        </authorList>
    </citation>
    <scope>NUCLEOTIDE SEQUENCE [LARGE SCALE GENOMIC DNA]</scope>
    <source>
        <strain evidence="2 3">Buc</strain>
    </source>
</reference>
<feature type="transmembrane region" description="Helical" evidence="1">
    <location>
        <begin position="245"/>
        <end position="265"/>
    </location>
</feature>
<name>A0A6C2D282_9RHOO</name>
<feature type="transmembrane region" description="Helical" evidence="1">
    <location>
        <begin position="73"/>
        <end position="91"/>
    </location>
</feature>
<feature type="transmembrane region" description="Helical" evidence="1">
    <location>
        <begin position="408"/>
        <end position="429"/>
    </location>
</feature>
<sequence length="661" mass="70759">MSSLIAHVKWWAERGRLGSQGLALLFGGAFGLAMSLVAWSPDVALGLILPIVVSVLWAETLRARAGFSSLAGGWVLAVLLLLAVLAGLGLLGVPAVVVAAILIAVLGVGCYVAAPALCNTASSAAPLVLLLFLASVALLFWGESAWTASVSIATGGQQKIWQDWYFHGALIDMLAQGAVRPVHDLRGVGLPLAPYHYLSYGLPAWLESLTGASGLGLALTLWWPLGLLLLVAAGSEWVARLRPDFPWLAVLLPLMLFWPDAAALGSGQRFLGWHWLQTISPGSLYGCAAALLLTSWLAGQWQCATVAPSRTLLIMAGALAVSMFFKAQIILLAGPLLLFWWGGTLPGGGGRRRMLTGGMAIVALVILLWLPLPGLPLMRLGGGGWREYWPALLHLQEAGWLSGLRAGWMAPFVILAGTLGWMLVGILAWPRAPWPVRYWMLLLIGGYLLFALGLDPDNRGGAGTPEEVQHRPLVWVLPMWWLTTGPFLFPDSVSGMLQRRWSGVLCTMMVVVVGCIAGAAFGPGVQRGPGSIAGTPALSKGMVEAAAFIRKKARAGDICQNADADPQFRWAALSQCAPYWIGFNLHARSTGPVRERAAEWLRIRGLPAVERVEAFRRAGIRWYSAGPFPPGRGDVLPDDSRLPLTPAFQSGDGYVVYQIPS</sequence>
<dbReference type="RefSeq" id="WP_148578225.1">
    <property type="nucleotide sequence ID" value="NZ_SDKK01000005.1"/>
</dbReference>
<feature type="transmembrane region" description="Helical" evidence="1">
    <location>
        <begin position="212"/>
        <end position="233"/>
    </location>
</feature>
<feature type="transmembrane region" description="Helical" evidence="1">
    <location>
        <begin position="354"/>
        <end position="372"/>
    </location>
</feature>
<feature type="transmembrane region" description="Helical" evidence="1">
    <location>
        <begin position="501"/>
        <end position="521"/>
    </location>
</feature>
<protein>
    <recommendedName>
        <fullName evidence="4">Glycosyltransferase RgtA/B/C/D-like domain-containing protein</fullName>
    </recommendedName>
</protein>
<feature type="transmembrane region" description="Helical" evidence="1">
    <location>
        <begin position="97"/>
        <end position="117"/>
    </location>
</feature>
<dbReference type="OrthoDB" id="9148921at2"/>
<keyword evidence="1" id="KW-0472">Membrane</keyword>
<feature type="transmembrane region" description="Helical" evidence="1">
    <location>
        <begin position="124"/>
        <end position="142"/>
    </location>
</feature>
<dbReference type="Proteomes" id="UP000389128">
    <property type="component" value="Unassembled WGS sequence"/>
</dbReference>
<comment type="caution">
    <text evidence="2">The sequence shown here is derived from an EMBL/GenBank/DDBJ whole genome shotgun (WGS) entry which is preliminary data.</text>
</comment>
<feature type="transmembrane region" description="Helical" evidence="1">
    <location>
        <begin position="436"/>
        <end position="453"/>
    </location>
</feature>